<dbReference type="GO" id="GO:0003924">
    <property type="term" value="F:GTPase activity"/>
    <property type="evidence" value="ECO:0007669"/>
    <property type="project" value="UniProtKB-UniRule"/>
</dbReference>
<feature type="domain" description="Hflx-type G" evidence="9">
    <location>
        <begin position="202"/>
        <end position="364"/>
    </location>
</feature>
<keyword evidence="4 8" id="KW-0460">Magnesium</keyword>
<reference evidence="10 11" key="1">
    <citation type="submission" date="2017-10" db="EMBL/GenBank/DDBJ databases">
        <title>Bacillus sp. nov., a halophilic bacterium isolated from a Yangshapao Lake.</title>
        <authorList>
            <person name="Wang H."/>
        </authorList>
    </citation>
    <scope>NUCLEOTIDE SEQUENCE [LARGE SCALE GENOMIC DNA]</scope>
    <source>
        <strain evidence="10 11">YSP-3</strain>
    </source>
</reference>
<dbReference type="InterPro" id="IPR025121">
    <property type="entry name" value="GTPase_HflX_N"/>
</dbReference>
<feature type="binding site" evidence="7">
    <location>
        <begin position="208"/>
        <end position="215"/>
    </location>
    <ligand>
        <name>GTP</name>
        <dbReference type="ChEBI" id="CHEBI:37565"/>
    </ligand>
</feature>
<evidence type="ECO:0000256" key="5">
    <source>
        <dbReference type="ARBA" id="ARBA00023134"/>
    </source>
</evidence>
<dbReference type="Proteomes" id="UP000248066">
    <property type="component" value="Unassembled WGS sequence"/>
</dbReference>
<dbReference type="AlphaFoldDB" id="A0A2W0HM21"/>
<evidence type="ECO:0000256" key="8">
    <source>
        <dbReference type="PIRSR" id="PIRSR006809-2"/>
    </source>
</evidence>
<dbReference type="HAMAP" id="MF_00900">
    <property type="entry name" value="GTPase_HflX"/>
    <property type="match status" value="1"/>
</dbReference>
<dbReference type="InterPro" id="IPR027417">
    <property type="entry name" value="P-loop_NTPase"/>
</dbReference>
<feature type="binding site" evidence="7">
    <location>
        <begin position="255"/>
        <end position="258"/>
    </location>
    <ligand>
        <name>GTP</name>
        <dbReference type="ChEBI" id="CHEBI:37565"/>
    </ligand>
</feature>
<dbReference type="GO" id="GO:0005525">
    <property type="term" value="F:GTP binding"/>
    <property type="evidence" value="ECO:0007669"/>
    <property type="project" value="UniProtKB-UniRule"/>
</dbReference>
<keyword evidence="1 6" id="KW-0963">Cytoplasm</keyword>
<dbReference type="InterPro" id="IPR016496">
    <property type="entry name" value="GTPase_HflX"/>
</dbReference>
<sequence length="427" mass="48336">MAGNLQTEQEIVFLVGVKTNKLSAEDFDYRMDELKALVKTAGGKVSGTLIQNREVPDRTTYIGKGKVEELKAACEESGSSIIIFNDELTPSQVRNLTAEMDMKILDRTQLILDIFAGRAKSKEGKLQVELAQLSYLLPRLRGQGHVLSRLGGGIGTRGPGETQLEIDQRHIRGRMTEIRRQLEQVVSHRTRYRERRKRNEAFQIALIGYTNSGKSTLLQRLSNSDVYAEDLLFATLDPTTKQLKLPSGMKVLLTDTVGFIQQLPTTLVAAFRSTLEEVREADLILHVVDASDPDYYNHEKTVHDLLQELDASTIPVLKVYNKRDRLTGDFFPAGDSPAALISAFDEQDLDKLRFKIEAVMEKEFAPYFVRIAAWEGKWLHRLKQETILTEQVFEEENETYRVRGYASPSASVYHELKQKSSRAQQGE</sequence>
<dbReference type="InterPro" id="IPR032305">
    <property type="entry name" value="GTP-bd_M"/>
</dbReference>
<dbReference type="PANTHER" id="PTHR10229">
    <property type="entry name" value="GTP-BINDING PROTEIN HFLX"/>
    <property type="match status" value="1"/>
</dbReference>
<dbReference type="PANTHER" id="PTHR10229:SF0">
    <property type="entry name" value="GTP-BINDING PROTEIN 6-RELATED"/>
    <property type="match status" value="1"/>
</dbReference>
<dbReference type="Pfam" id="PF16360">
    <property type="entry name" value="GTP-bdg_M"/>
    <property type="match status" value="1"/>
</dbReference>
<dbReference type="SUPFAM" id="SSF52540">
    <property type="entry name" value="P-loop containing nucleoside triphosphate hydrolases"/>
    <property type="match status" value="1"/>
</dbReference>
<dbReference type="PROSITE" id="PS51705">
    <property type="entry name" value="G_HFLX"/>
    <property type="match status" value="1"/>
</dbReference>
<dbReference type="GO" id="GO:0043022">
    <property type="term" value="F:ribosome binding"/>
    <property type="evidence" value="ECO:0007669"/>
    <property type="project" value="TreeGrafter"/>
</dbReference>
<comment type="subunit">
    <text evidence="6">Monomer. Associates with the 50S ribosomal subunit.</text>
</comment>
<dbReference type="CDD" id="cd01878">
    <property type="entry name" value="HflX"/>
    <property type="match status" value="1"/>
</dbReference>
<comment type="similarity">
    <text evidence="6">Belongs to the TRAFAC class OBG-HflX-like GTPase superfamily. HflX GTPase family.</text>
</comment>
<dbReference type="FunFam" id="3.40.50.11060:FF:000001">
    <property type="entry name" value="GTPase HflX"/>
    <property type="match status" value="1"/>
</dbReference>
<dbReference type="EMBL" id="PDOF01000001">
    <property type="protein sequence ID" value="PYZ98102.1"/>
    <property type="molecule type" value="Genomic_DNA"/>
</dbReference>
<feature type="binding site" evidence="8">
    <location>
        <position position="235"/>
    </location>
    <ligand>
        <name>Mg(2+)</name>
        <dbReference type="ChEBI" id="CHEBI:18420"/>
    </ligand>
</feature>
<dbReference type="GO" id="GO:0005737">
    <property type="term" value="C:cytoplasm"/>
    <property type="evidence" value="ECO:0007669"/>
    <property type="project" value="UniProtKB-SubCell"/>
</dbReference>
<dbReference type="InterPro" id="IPR006073">
    <property type="entry name" value="GTP-bd"/>
</dbReference>
<dbReference type="NCBIfam" id="TIGR03156">
    <property type="entry name" value="GTP_HflX"/>
    <property type="match status" value="1"/>
</dbReference>
<proteinExistence type="inferred from homology"/>
<keyword evidence="5 6" id="KW-0342">GTP-binding</keyword>
<feature type="binding site" evidence="7">
    <location>
        <begin position="233"/>
        <end position="237"/>
    </location>
    <ligand>
        <name>GTP</name>
        <dbReference type="ChEBI" id="CHEBI:37565"/>
    </ligand>
</feature>
<organism evidence="10 11">
    <name type="scientific">Alteribacter lacisalsi</name>
    <dbReference type="NCBI Taxonomy" id="2045244"/>
    <lineage>
        <taxon>Bacteria</taxon>
        <taxon>Bacillati</taxon>
        <taxon>Bacillota</taxon>
        <taxon>Bacilli</taxon>
        <taxon>Bacillales</taxon>
        <taxon>Bacillaceae</taxon>
        <taxon>Alteribacter</taxon>
    </lineage>
</organism>
<dbReference type="Gene3D" id="3.40.50.11060">
    <property type="entry name" value="GTPase HflX, N-terminal domain"/>
    <property type="match status" value="1"/>
</dbReference>
<dbReference type="OrthoDB" id="9812272at2"/>
<feature type="binding site" evidence="7">
    <location>
        <begin position="321"/>
        <end position="324"/>
    </location>
    <ligand>
        <name>GTP</name>
        <dbReference type="ChEBI" id="CHEBI:37565"/>
    </ligand>
</feature>
<protein>
    <recommendedName>
        <fullName evidence="6">GTPase HflX</fullName>
    </recommendedName>
    <alternativeName>
        <fullName evidence="6">GTP-binding protein HflX</fullName>
    </alternativeName>
</protein>
<evidence type="ECO:0000256" key="6">
    <source>
        <dbReference type="HAMAP-Rule" id="MF_00900"/>
    </source>
</evidence>
<evidence type="ECO:0000313" key="10">
    <source>
        <dbReference type="EMBL" id="PYZ98102.1"/>
    </source>
</evidence>
<name>A0A2W0HM21_9BACI</name>
<comment type="cofactor">
    <cofactor evidence="8">
        <name>Mg(2+)</name>
        <dbReference type="ChEBI" id="CHEBI:18420"/>
    </cofactor>
</comment>
<evidence type="ECO:0000256" key="2">
    <source>
        <dbReference type="ARBA" id="ARBA00022723"/>
    </source>
</evidence>
<dbReference type="InterPro" id="IPR030394">
    <property type="entry name" value="G_HFLX_dom"/>
</dbReference>
<dbReference type="InterPro" id="IPR042108">
    <property type="entry name" value="GTPase_HflX_N_sf"/>
</dbReference>
<comment type="function">
    <text evidence="6">GTPase that associates with the 50S ribosomal subunit and may have a role during protein synthesis or ribosome biogenesis.</text>
</comment>
<evidence type="ECO:0000259" key="9">
    <source>
        <dbReference type="PROSITE" id="PS51705"/>
    </source>
</evidence>
<dbReference type="PIRSF" id="PIRSF006809">
    <property type="entry name" value="GTP-binding_hflX_prd"/>
    <property type="match status" value="1"/>
</dbReference>
<keyword evidence="2 8" id="KW-0479">Metal-binding</keyword>
<dbReference type="Pfam" id="PF01926">
    <property type="entry name" value="MMR_HSR1"/>
    <property type="match status" value="1"/>
</dbReference>
<dbReference type="Gene3D" id="3.40.50.300">
    <property type="entry name" value="P-loop containing nucleotide triphosphate hydrolases"/>
    <property type="match status" value="1"/>
</dbReference>
<dbReference type="Pfam" id="PF13167">
    <property type="entry name" value="GTP-bdg_N"/>
    <property type="match status" value="1"/>
</dbReference>
<evidence type="ECO:0000256" key="1">
    <source>
        <dbReference type="ARBA" id="ARBA00022490"/>
    </source>
</evidence>
<dbReference type="RefSeq" id="WP_110517839.1">
    <property type="nucleotide sequence ID" value="NZ_PDOF01000001.1"/>
</dbReference>
<comment type="subcellular location">
    <subcellularLocation>
        <location evidence="6">Cytoplasm</location>
    </subcellularLocation>
    <text evidence="6">May associate with membranes.</text>
</comment>
<evidence type="ECO:0000313" key="11">
    <source>
        <dbReference type="Proteomes" id="UP000248066"/>
    </source>
</evidence>
<dbReference type="Gene3D" id="6.10.250.2860">
    <property type="match status" value="1"/>
</dbReference>
<feature type="binding site" evidence="8">
    <location>
        <position position="215"/>
    </location>
    <ligand>
        <name>Mg(2+)</name>
        <dbReference type="ChEBI" id="CHEBI:18420"/>
    </ligand>
</feature>
<evidence type="ECO:0000256" key="3">
    <source>
        <dbReference type="ARBA" id="ARBA00022741"/>
    </source>
</evidence>
<evidence type="ECO:0000256" key="7">
    <source>
        <dbReference type="PIRSR" id="PIRSR006809-1"/>
    </source>
</evidence>
<evidence type="ECO:0000256" key="4">
    <source>
        <dbReference type="ARBA" id="ARBA00022842"/>
    </source>
</evidence>
<keyword evidence="11" id="KW-1185">Reference proteome</keyword>
<comment type="caution">
    <text evidence="10">The sequence shown here is derived from an EMBL/GenBank/DDBJ whole genome shotgun (WGS) entry which is preliminary data.</text>
</comment>
<dbReference type="GO" id="GO:0046872">
    <property type="term" value="F:metal ion binding"/>
    <property type="evidence" value="ECO:0007669"/>
    <property type="project" value="UniProtKB-KW"/>
</dbReference>
<keyword evidence="3 6" id="KW-0547">Nucleotide-binding</keyword>
<dbReference type="PRINTS" id="PR00326">
    <property type="entry name" value="GTP1OBG"/>
</dbReference>
<gene>
    <name evidence="6 10" type="primary">hflX</name>
    <name evidence="10" type="ORF">CR205_05770</name>
</gene>
<accession>A0A2W0HM21</accession>